<feature type="non-terminal residue" evidence="1">
    <location>
        <position position="112"/>
    </location>
</feature>
<keyword evidence="2" id="KW-1185">Reference proteome</keyword>
<dbReference type="Proteomes" id="UP001295444">
    <property type="component" value="Chromosome 04"/>
</dbReference>
<name>A0AAD1RVN1_PELCU</name>
<proteinExistence type="predicted"/>
<evidence type="ECO:0000313" key="2">
    <source>
        <dbReference type="Proteomes" id="UP001295444"/>
    </source>
</evidence>
<dbReference type="AlphaFoldDB" id="A0AAD1RVN1"/>
<dbReference type="EMBL" id="OW240915">
    <property type="protein sequence ID" value="CAH2282095.1"/>
    <property type="molecule type" value="Genomic_DNA"/>
</dbReference>
<sequence>MAPSPPSSVHDTIKSEMALIRTEVNVQGAQIQTLELTTQGLTTRVTTTNQALARQGTMLLEMRGQMEDLDNRSRRCNLRVRGIPEPNCPKDVECLLTSLFRAIIGEGNVTFR</sequence>
<gene>
    <name evidence="1" type="ORF">PECUL_23A034652</name>
</gene>
<accession>A0AAD1RVN1</accession>
<evidence type="ECO:0000313" key="1">
    <source>
        <dbReference type="EMBL" id="CAH2282095.1"/>
    </source>
</evidence>
<reference evidence="1" key="1">
    <citation type="submission" date="2022-03" db="EMBL/GenBank/DDBJ databases">
        <authorList>
            <person name="Alioto T."/>
            <person name="Alioto T."/>
            <person name="Gomez Garrido J."/>
        </authorList>
    </citation>
    <scope>NUCLEOTIDE SEQUENCE</scope>
</reference>
<organism evidence="1 2">
    <name type="scientific">Pelobates cultripes</name>
    <name type="common">Western spadefoot toad</name>
    <dbReference type="NCBI Taxonomy" id="61616"/>
    <lineage>
        <taxon>Eukaryota</taxon>
        <taxon>Metazoa</taxon>
        <taxon>Chordata</taxon>
        <taxon>Craniata</taxon>
        <taxon>Vertebrata</taxon>
        <taxon>Euteleostomi</taxon>
        <taxon>Amphibia</taxon>
        <taxon>Batrachia</taxon>
        <taxon>Anura</taxon>
        <taxon>Pelobatoidea</taxon>
        <taxon>Pelobatidae</taxon>
        <taxon>Pelobates</taxon>
    </lineage>
</organism>
<protein>
    <submittedName>
        <fullName evidence="1">Uncharacterized protein</fullName>
    </submittedName>
</protein>